<keyword evidence="11" id="KW-0175">Coiled coil</keyword>
<keyword evidence="9" id="KW-0406">Ion transport</keyword>
<dbReference type="InterPro" id="IPR045863">
    <property type="entry name" value="CorA_TM1_TM2"/>
</dbReference>
<sequence length="324" mass="37641">MNHILFSYRLDGKGSATQLDFDSRINRLDNADKKIIWTHLDAKNPQTKKWLNNELNSLDPFISDALLAEDVRPRFTQINDGMLIILRGMNPNKDDVPEDMISIRLWIDKNRIISTRLRSLNLFDDIKKSFKNNIGPKNSADFITTLIAKLSNRMEPVLAALDDKLIDVEEQTIELTDNDLRESIVELRKRTIVFRRYIIPQRDVIEQLRLSNLSWLTSSHKRYLVEIYNYVVRYIEDLEEARDRLQIVKDEISNTLTDKLNKKMYFLAIIAAIFLPLSFLTGLLGINVAGIPGSQNAYAFWIFLAILLAIVVFQISLFKKLKWL</sequence>
<dbReference type="PANTHER" id="PTHR46494">
    <property type="entry name" value="CORA FAMILY METAL ION TRANSPORTER (EUROFUNG)"/>
    <property type="match status" value="1"/>
</dbReference>
<dbReference type="GO" id="GO:0015087">
    <property type="term" value="F:cobalt ion transmembrane transporter activity"/>
    <property type="evidence" value="ECO:0007669"/>
    <property type="project" value="TreeGrafter"/>
</dbReference>
<dbReference type="OrthoDB" id="9803484at2"/>
<keyword evidence="10 12" id="KW-0472">Membrane</keyword>
<organism evidence="13 14">
    <name type="scientific">Francisella uliginis</name>
    <dbReference type="NCBI Taxonomy" id="573570"/>
    <lineage>
        <taxon>Bacteria</taxon>
        <taxon>Pseudomonadati</taxon>
        <taxon>Pseudomonadota</taxon>
        <taxon>Gammaproteobacteria</taxon>
        <taxon>Thiotrichales</taxon>
        <taxon>Francisellaceae</taxon>
        <taxon>Francisella</taxon>
    </lineage>
</organism>
<dbReference type="SUPFAM" id="SSF143865">
    <property type="entry name" value="CorA soluble domain-like"/>
    <property type="match status" value="1"/>
</dbReference>
<evidence type="ECO:0000256" key="1">
    <source>
        <dbReference type="ARBA" id="ARBA00004651"/>
    </source>
</evidence>
<evidence type="ECO:0000256" key="5">
    <source>
        <dbReference type="ARBA" id="ARBA00022519"/>
    </source>
</evidence>
<dbReference type="GO" id="GO:0000287">
    <property type="term" value="F:magnesium ion binding"/>
    <property type="evidence" value="ECO:0007669"/>
    <property type="project" value="TreeGrafter"/>
</dbReference>
<dbReference type="EMBL" id="CP016796">
    <property type="protein sequence ID" value="API85837.1"/>
    <property type="molecule type" value="Genomic_DNA"/>
</dbReference>
<protein>
    <submittedName>
        <fullName evidence="13">Dihydroorotate dehydrogenase</fullName>
    </submittedName>
</protein>
<keyword evidence="5" id="KW-0997">Cell inner membrane</keyword>
<dbReference type="RefSeq" id="WP_072711038.1">
    <property type="nucleotide sequence ID" value="NZ_CP016796.1"/>
</dbReference>
<evidence type="ECO:0000256" key="12">
    <source>
        <dbReference type="SAM" id="Phobius"/>
    </source>
</evidence>
<keyword evidence="7" id="KW-0862">Zinc</keyword>
<dbReference type="CDD" id="cd12833">
    <property type="entry name" value="ZntB-like_1"/>
    <property type="match status" value="1"/>
</dbReference>
<dbReference type="Gene3D" id="1.20.58.340">
    <property type="entry name" value="Magnesium transport protein CorA, transmembrane region"/>
    <property type="match status" value="2"/>
</dbReference>
<evidence type="ECO:0000256" key="11">
    <source>
        <dbReference type="SAM" id="Coils"/>
    </source>
</evidence>
<keyword evidence="4" id="KW-1003">Cell membrane</keyword>
<evidence type="ECO:0000256" key="9">
    <source>
        <dbReference type="ARBA" id="ARBA00023065"/>
    </source>
</evidence>
<accession>A0A1L4BPR4</accession>
<evidence type="ECO:0000313" key="13">
    <source>
        <dbReference type="EMBL" id="API85837.1"/>
    </source>
</evidence>
<dbReference type="Pfam" id="PF01544">
    <property type="entry name" value="CorA"/>
    <property type="match status" value="1"/>
</dbReference>
<dbReference type="GO" id="GO:0005886">
    <property type="term" value="C:plasma membrane"/>
    <property type="evidence" value="ECO:0007669"/>
    <property type="project" value="UniProtKB-SubCell"/>
</dbReference>
<evidence type="ECO:0000256" key="7">
    <source>
        <dbReference type="ARBA" id="ARBA00022833"/>
    </source>
</evidence>
<dbReference type="STRING" id="573570.F7310_00025"/>
<dbReference type="SUPFAM" id="SSF144083">
    <property type="entry name" value="Magnesium transport protein CorA, transmembrane region"/>
    <property type="match status" value="1"/>
</dbReference>
<reference evidence="13 14" key="1">
    <citation type="journal article" date="2016" name="Appl. Environ. Microbiol.">
        <title>Whole genome relationships among Francisella bacteria of diverse origin define new species and provide specific regions for detection.</title>
        <authorList>
            <person name="Challacombe J.F."/>
            <person name="Petersen J.M."/>
            <person name="Gallegos-Graves V."/>
            <person name="Hodge D."/>
            <person name="Pillai S."/>
            <person name="Kuske C.R."/>
        </authorList>
    </citation>
    <scope>NUCLEOTIDE SEQUENCE [LARGE SCALE GENOMIC DNA]</scope>
    <source>
        <strain evidence="14">TX07-7310</strain>
    </source>
</reference>
<evidence type="ECO:0000313" key="14">
    <source>
        <dbReference type="Proteomes" id="UP000184222"/>
    </source>
</evidence>
<dbReference type="InterPro" id="IPR002523">
    <property type="entry name" value="MgTranspt_CorA/ZnTranspt_ZntB"/>
</dbReference>
<keyword evidence="3" id="KW-0813">Transport</keyword>
<feature type="coiled-coil region" evidence="11">
    <location>
        <begin position="231"/>
        <end position="258"/>
    </location>
</feature>
<dbReference type="AlphaFoldDB" id="A0A1L4BPR4"/>
<dbReference type="Proteomes" id="UP000184222">
    <property type="component" value="Chromosome"/>
</dbReference>
<dbReference type="PANTHER" id="PTHR46494:SF3">
    <property type="entry name" value="ZINC TRANSPORT PROTEIN ZNTB"/>
    <property type="match status" value="1"/>
</dbReference>
<evidence type="ECO:0000256" key="10">
    <source>
        <dbReference type="ARBA" id="ARBA00023136"/>
    </source>
</evidence>
<feature type="transmembrane region" description="Helical" evidence="12">
    <location>
        <begin position="264"/>
        <end position="286"/>
    </location>
</feature>
<keyword evidence="6 12" id="KW-0812">Transmembrane</keyword>
<keyword evidence="8 12" id="KW-1133">Transmembrane helix</keyword>
<evidence type="ECO:0000256" key="8">
    <source>
        <dbReference type="ARBA" id="ARBA00022989"/>
    </source>
</evidence>
<gene>
    <name evidence="13" type="ORF">F7310_00025</name>
</gene>
<name>A0A1L4BPR4_9GAMM</name>
<dbReference type="InterPro" id="IPR045861">
    <property type="entry name" value="CorA_cytoplasmic_dom"/>
</dbReference>
<dbReference type="KEGG" id="frx:F7310_00025"/>
<feature type="transmembrane region" description="Helical" evidence="12">
    <location>
        <begin position="298"/>
        <end position="318"/>
    </location>
</feature>
<dbReference type="GO" id="GO:0015095">
    <property type="term" value="F:magnesium ion transmembrane transporter activity"/>
    <property type="evidence" value="ECO:0007669"/>
    <property type="project" value="TreeGrafter"/>
</dbReference>
<comment type="similarity">
    <text evidence="2">Belongs to the CorA metal ion transporter (MIT) (TC 1.A.35) family.</text>
</comment>
<evidence type="ECO:0000256" key="3">
    <source>
        <dbReference type="ARBA" id="ARBA00022448"/>
    </source>
</evidence>
<keyword evidence="14" id="KW-1185">Reference proteome</keyword>
<dbReference type="GO" id="GO:0050897">
    <property type="term" value="F:cobalt ion binding"/>
    <property type="evidence" value="ECO:0007669"/>
    <property type="project" value="TreeGrafter"/>
</dbReference>
<dbReference type="Gene3D" id="3.30.460.20">
    <property type="entry name" value="CorA soluble domain-like"/>
    <property type="match status" value="1"/>
</dbReference>
<evidence type="ECO:0000256" key="2">
    <source>
        <dbReference type="ARBA" id="ARBA00009765"/>
    </source>
</evidence>
<evidence type="ECO:0000256" key="4">
    <source>
        <dbReference type="ARBA" id="ARBA00022475"/>
    </source>
</evidence>
<comment type="subcellular location">
    <subcellularLocation>
        <location evidence="1">Cell membrane</location>
        <topology evidence="1">Multi-pass membrane protein</topology>
    </subcellularLocation>
</comment>
<proteinExistence type="inferred from homology"/>
<evidence type="ECO:0000256" key="6">
    <source>
        <dbReference type="ARBA" id="ARBA00022692"/>
    </source>
</evidence>